<dbReference type="PANTHER" id="PTHR32552:SF81">
    <property type="entry name" value="TONB-DEPENDENT OUTER MEMBRANE RECEPTOR"/>
    <property type="match status" value="1"/>
</dbReference>
<keyword evidence="9 11" id="KW-0472">Membrane</keyword>
<evidence type="ECO:0000256" key="8">
    <source>
        <dbReference type="ARBA" id="ARBA00023077"/>
    </source>
</evidence>
<accession>A0AB39KSB0</accession>
<keyword evidence="5 11" id="KW-0812">Transmembrane</keyword>
<dbReference type="GO" id="GO:0006826">
    <property type="term" value="P:iron ion transport"/>
    <property type="evidence" value="ECO:0007669"/>
    <property type="project" value="UniProtKB-KW"/>
</dbReference>
<dbReference type="RefSeq" id="WP_369059395.1">
    <property type="nucleotide sequence ID" value="NZ_CP158375.1"/>
</dbReference>
<dbReference type="SUPFAM" id="SSF56935">
    <property type="entry name" value="Porins"/>
    <property type="match status" value="1"/>
</dbReference>
<evidence type="ECO:0000256" key="11">
    <source>
        <dbReference type="PROSITE-ProRule" id="PRU01360"/>
    </source>
</evidence>
<feature type="chain" id="PRO_5044330053" evidence="13">
    <location>
        <begin position="26"/>
        <end position="793"/>
    </location>
</feature>
<evidence type="ECO:0000313" key="16">
    <source>
        <dbReference type="EMBL" id="XDO96553.1"/>
    </source>
</evidence>
<comment type="similarity">
    <text evidence="11 12">Belongs to the TonB-dependent receptor family.</text>
</comment>
<feature type="domain" description="TonB-dependent receptor-like beta-barrel" evidence="14">
    <location>
        <begin position="378"/>
        <end position="753"/>
    </location>
</feature>
<sequence length="793" mass="86950">MKLKSYRRHILATAAMLAVPGLAFAEVAAEAGADAAADQGVLVDDLIVTATKRETNLRETPIAIAVIGAETMKAAQVQSLLDIASSVPTLRMTTFESRSTALTVGIRGIVPNDANQPAREQGVGVYLDGVYLGRQQGLNAGILDLERIEVLRGPQGTLFGRNTEGGAVSMVTRRPTGEYGLRATAGVSNFNGYNADAHLDLPEIAGVSIKIDAALQHRDETTKNPMEGQLGWNYLDREGLRVSAMWRPIEGFEALYAYDTARSESTPFLSQLVNYNPLGLPVSTVFPRPSGTISPLPPGIGVHPDRQKVADAGVPQQASIDEISGHSLHMKYEVNPNLEIRSITAFREVWVEQYDNAGGPNRPPVFQPNAPEGNSARNFSRYSLSDMEQFQRSQEFQFVGSAFEDRLDYVVGLYYFNEKAWEEAATPSTLTYVGSNGNYVVRDPKTAGITRGFRAIDRGSVAKSTSKGIYVHTVYNPPILNDQMKITLGGRYTSDDKEGTLYKVSNTARNFQFELEENRFDPTVTIGFDVTPDINVYGTFSTGYRAGGANSRSLSYAPFELEEVESFEIGLKALLLDRFNVNLALFDMNRTNTQIEFTLVAPDPVTGNTRNTVETVNAPGTSDIRGLEFDVSGRITENLRASFAYAYTETNVPDARNPFPASANCPACGTIQPVYIIYTPKHALSGSLDYVQPLEFADLRLHLDANFSTGTQSFEQSPEKTDDAFVVNARASLANWQVAEGQNITVSVWSRNLLNNDYIYRRSTEGRSGSNAIGDYANFNEPRTFGLEISLKY</sequence>
<evidence type="ECO:0000259" key="14">
    <source>
        <dbReference type="Pfam" id="PF00593"/>
    </source>
</evidence>
<keyword evidence="8 12" id="KW-0798">TonB box</keyword>
<proteinExistence type="inferred from homology"/>
<evidence type="ECO:0000259" key="15">
    <source>
        <dbReference type="Pfam" id="PF07715"/>
    </source>
</evidence>
<dbReference type="InterPro" id="IPR039426">
    <property type="entry name" value="TonB-dep_rcpt-like"/>
</dbReference>
<dbReference type="PROSITE" id="PS52016">
    <property type="entry name" value="TONB_DEPENDENT_REC_3"/>
    <property type="match status" value="1"/>
</dbReference>
<evidence type="ECO:0000256" key="7">
    <source>
        <dbReference type="ARBA" id="ARBA00023065"/>
    </source>
</evidence>
<dbReference type="PANTHER" id="PTHR32552">
    <property type="entry name" value="FERRICHROME IRON RECEPTOR-RELATED"/>
    <property type="match status" value="1"/>
</dbReference>
<dbReference type="Gene3D" id="2.40.170.20">
    <property type="entry name" value="TonB-dependent receptor, beta-barrel domain"/>
    <property type="match status" value="1"/>
</dbReference>
<dbReference type="Pfam" id="PF00593">
    <property type="entry name" value="TonB_dep_Rec_b-barrel"/>
    <property type="match status" value="1"/>
</dbReference>
<comment type="subcellular location">
    <subcellularLocation>
        <location evidence="1 11">Cell outer membrane</location>
        <topology evidence="1 11">Multi-pass membrane protein</topology>
    </subcellularLocation>
</comment>
<dbReference type="GO" id="GO:0009279">
    <property type="term" value="C:cell outer membrane"/>
    <property type="evidence" value="ECO:0007669"/>
    <property type="project" value="UniProtKB-SubCell"/>
</dbReference>
<evidence type="ECO:0000256" key="13">
    <source>
        <dbReference type="SAM" id="SignalP"/>
    </source>
</evidence>
<evidence type="ECO:0000256" key="12">
    <source>
        <dbReference type="RuleBase" id="RU003357"/>
    </source>
</evidence>
<keyword evidence="13" id="KW-0732">Signal</keyword>
<feature type="domain" description="TonB-dependent receptor plug" evidence="15">
    <location>
        <begin position="57"/>
        <end position="167"/>
    </location>
</feature>
<evidence type="ECO:0000256" key="4">
    <source>
        <dbReference type="ARBA" id="ARBA00022496"/>
    </source>
</evidence>
<evidence type="ECO:0000256" key="1">
    <source>
        <dbReference type="ARBA" id="ARBA00004571"/>
    </source>
</evidence>
<evidence type="ECO:0000256" key="3">
    <source>
        <dbReference type="ARBA" id="ARBA00022452"/>
    </source>
</evidence>
<protein>
    <submittedName>
        <fullName evidence="16">TonB-dependent receptor</fullName>
    </submittedName>
</protein>
<name>A0AB39KSB0_9CAUL</name>
<keyword evidence="2 11" id="KW-0813">Transport</keyword>
<keyword evidence="4" id="KW-0410">Iron transport</keyword>
<keyword evidence="7" id="KW-0406">Ion transport</keyword>
<evidence type="ECO:0000256" key="10">
    <source>
        <dbReference type="ARBA" id="ARBA00023237"/>
    </source>
</evidence>
<feature type="signal peptide" evidence="13">
    <location>
        <begin position="1"/>
        <end position="25"/>
    </location>
</feature>
<reference evidence="16" key="1">
    <citation type="submission" date="2024-06" db="EMBL/GenBank/DDBJ databases">
        <title>Caulobacter inopinatus, sp. nov.</title>
        <authorList>
            <person name="Donachie S.P."/>
        </authorList>
    </citation>
    <scope>NUCLEOTIDE SEQUENCE</scope>
    <source>
        <strain evidence="16">73W</strain>
    </source>
</reference>
<keyword evidence="3 11" id="KW-1134">Transmembrane beta strand</keyword>
<dbReference type="InterPro" id="IPR012910">
    <property type="entry name" value="Plug_dom"/>
</dbReference>
<gene>
    <name evidence="16" type="ORF">ABOZ73_17580</name>
</gene>
<organism evidence="16">
    <name type="scientific">Caulobacter sp. 73W</name>
    <dbReference type="NCBI Taxonomy" id="3161137"/>
    <lineage>
        <taxon>Bacteria</taxon>
        <taxon>Pseudomonadati</taxon>
        <taxon>Pseudomonadota</taxon>
        <taxon>Alphaproteobacteria</taxon>
        <taxon>Caulobacterales</taxon>
        <taxon>Caulobacteraceae</taxon>
        <taxon>Caulobacter</taxon>
    </lineage>
</organism>
<keyword evidence="6" id="KW-0408">Iron</keyword>
<dbReference type="InterPro" id="IPR036942">
    <property type="entry name" value="Beta-barrel_TonB_sf"/>
</dbReference>
<keyword evidence="16" id="KW-0675">Receptor</keyword>
<evidence type="ECO:0000256" key="9">
    <source>
        <dbReference type="ARBA" id="ARBA00023136"/>
    </source>
</evidence>
<evidence type="ECO:0000256" key="5">
    <source>
        <dbReference type="ARBA" id="ARBA00022692"/>
    </source>
</evidence>
<dbReference type="InterPro" id="IPR000531">
    <property type="entry name" value="Beta-barrel_TonB"/>
</dbReference>
<dbReference type="EMBL" id="CP158375">
    <property type="protein sequence ID" value="XDO96553.1"/>
    <property type="molecule type" value="Genomic_DNA"/>
</dbReference>
<dbReference type="AlphaFoldDB" id="A0AB39KSB0"/>
<evidence type="ECO:0000256" key="2">
    <source>
        <dbReference type="ARBA" id="ARBA00022448"/>
    </source>
</evidence>
<evidence type="ECO:0000256" key="6">
    <source>
        <dbReference type="ARBA" id="ARBA00023004"/>
    </source>
</evidence>
<keyword evidence="10 11" id="KW-0998">Cell outer membrane</keyword>
<dbReference type="Pfam" id="PF07715">
    <property type="entry name" value="Plug"/>
    <property type="match status" value="1"/>
</dbReference>